<organism evidence="1 2">
    <name type="scientific">Mesorhizobium alhagi CCNWXJ12-2</name>
    <dbReference type="NCBI Taxonomy" id="1107882"/>
    <lineage>
        <taxon>Bacteria</taxon>
        <taxon>Pseudomonadati</taxon>
        <taxon>Pseudomonadota</taxon>
        <taxon>Alphaproteobacteria</taxon>
        <taxon>Hyphomicrobiales</taxon>
        <taxon>Phyllobacteriaceae</taxon>
        <taxon>Allomesorhizobium</taxon>
    </lineage>
</organism>
<reference evidence="1 2" key="1">
    <citation type="journal article" date="2012" name="J. Bacteriol.">
        <title>Draft Genome Sequence of Mesorhizobium alhagi CCNWXJ12-2T, a Novel Salt-Resistant Species Isolated from the Desert of Northwestern China.</title>
        <authorList>
            <person name="Zhou M."/>
            <person name="Chen W."/>
            <person name="Chen H."/>
            <person name="Wei G."/>
        </authorList>
    </citation>
    <scope>NUCLEOTIDE SEQUENCE [LARGE SCALE GENOMIC DNA]</scope>
    <source>
        <strain evidence="1 2">CCNWXJ12-2</strain>
    </source>
</reference>
<proteinExistence type="predicted"/>
<evidence type="ECO:0000313" key="1">
    <source>
        <dbReference type="EMBL" id="EHK54489.1"/>
    </source>
</evidence>
<sequence>MFGNRRHFAIFSRIPRSAWNKSVKRVNANHRLSLVLPRATAGMDHIRS</sequence>
<gene>
    <name evidence="1" type="ORF">MAXJ12_24872</name>
</gene>
<protein>
    <submittedName>
        <fullName evidence="1">Uncharacterized protein</fullName>
    </submittedName>
</protein>
<name>H0HXS5_9HYPH</name>
<dbReference type="Proteomes" id="UP000003250">
    <property type="component" value="Unassembled WGS sequence"/>
</dbReference>
<dbReference type="AlphaFoldDB" id="H0HXS5"/>
<keyword evidence="2" id="KW-1185">Reference proteome</keyword>
<evidence type="ECO:0000313" key="2">
    <source>
        <dbReference type="Proteomes" id="UP000003250"/>
    </source>
</evidence>
<dbReference type="EMBL" id="AHAM01000208">
    <property type="protein sequence ID" value="EHK54489.1"/>
    <property type="molecule type" value="Genomic_DNA"/>
</dbReference>
<dbReference type="PATRIC" id="fig|1107882.3.peg.4822"/>
<accession>H0HXS5</accession>